<keyword evidence="3" id="KW-1185">Reference proteome</keyword>
<feature type="signal peptide" evidence="1">
    <location>
        <begin position="1"/>
        <end position="21"/>
    </location>
</feature>
<evidence type="ECO:0000313" key="2">
    <source>
        <dbReference type="EMBL" id="SFP30306.1"/>
    </source>
</evidence>
<proteinExistence type="predicted"/>
<organism evidence="2 3">
    <name type="scientific">Hydrogenimonas thermophila</name>
    <dbReference type="NCBI Taxonomy" id="223786"/>
    <lineage>
        <taxon>Bacteria</taxon>
        <taxon>Pseudomonadati</taxon>
        <taxon>Campylobacterota</taxon>
        <taxon>Epsilonproteobacteria</taxon>
        <taxon>Campylobacterales</taxon>
        <taxon>Hydrogenimonadaceae</taxon>
        <taxon>Hydrogenimonas</taxon>
    </lineage>
</organism>
<dbReference type="Proteomes" id="UP000199227">
    <property type="component" value="Unassembled WGS sequence"/>
</dbReference>
<feature type="chain" id="PRO_5011756860" evidence="1">
    <location>
        <begin position="22"/>
        <end position="492"/>
    </location>
</feature>
<reference evidence="2 3" key="1">
    <citation type="submission" date="2016-10" db="EMBL/GenBank/DDBJ databases">
        <authorList>
            <person name="de Groot N.N."/>
        </authorList>
    </citation>
    <scope>NUCLEOTIDE SEQUENCE [LARGE SCALE GENOMIC DNA]</scope>
    <source>
        <strain evidence="2 3">EP1-55-1</strain>
    </source>
</reference>
<keyword evidence="1" id="KW-0732">Signal</keyword>
<dbReference type="EMBL" id="FOXB01000014">
    <property type="protein sequence ID" value="SFP30306.1"/>
    <property type="molecule type" value="Genomic_DNA"/>
</dbReference>
<dbReference type="AlphaFoldDB" id="A0A1I5PA11"/>
<accession>A0A1I5PA11</accession>
<evidence type="ECO:0000256" key="1">
    <source>
        <dbReference type="SAM" id="SignalP"/>
    </source>
</evidence>
<dbReference type="OrthoDB" id="5763254at2"/>
<evidence type="ECO:0000313" key="3">
    <source>
        <dbReference type="Proteomes" id="UP000199227"/>
    </source>
</evidence>
<dbReference type="STRING" id="223786.SAMN05216234_11417"/>
<gene>
    <name evidence="2" type="ORF">SAMN05216234_11417</name>
</gene>
<sequence>MTKKLLSTVTAAAVLTTGAMAYEVSDLHYLDNNTTSYETTDKLEHSLEYSKNLNGDALLFPAFYAGGGFTTEIKIINTSGQYSNVAKVIFFEKETSKEIMDFNVYLSAHDVWTAQVVEKDGKYYIESTDNSSPLETINYEMASIEHPLSVEIPSNAGYFEVVKSVVVNNDYHGQHLTLRQDYSEWATKVRTGGLTTAILIDDGIFAHVTSPSIDTVNTGTVFGDNVEVLAKYATLVGEVKIINTITKTAMTIPPVYYDYNNPETGLVYLEGEKGNMIDITLGRDANGMLQYGVNKTLGQWLDDLESKDLDDVIIAYDNEDAIDNNLLLMTSPFKRTIIQKMNFAPNTNDGLVALDAANPADRFDGAEGRKLFEGVQTDENGEITNFGQYKAFAAIYNNNETEFNSIAFSPALPSYLTFTKEVQSSESIDVTLSTYIREAIAQDATFANGGYVLVDFDKAGYDVPSIATQMVGTYVEGQGVTNWVYPAINIQK</sequence>
<dbReference type="RefSeq" id="WP_092912149.1">
    <property type="nucleotide sequence ID" value="NZ_CP136592.1"/>
</dbReference>
<protein>
    <submittedName>
        <fullName evidence="2">Uncharacterized protein</fullName>
    </submittedName>
</protein>
<name>A0A1I5PA11_9BACT</name>